<dbReference type="SUPFAM" id="SSF56104">
    <property type="entry name" value="SAICAR synthase-like"/>
    <property type="match status" value="1"/>
</dbReference>
<dbReference type="Gene3D" id="3.30.470.160">
    <property type="entry name" value="Inositol polyphosphate kinase"/>
    <property type="match status" value="1"/>
</dbReference>
<keyword evidence="6" id="KW-1185">Reference proteome</keyword>
<dbReference type="Pfam" id="PF03770">
    <property type="entry name" value="IPK"/>
    <property type="match status" value="1"/>
</dbReference>
<dbReference type="PANTHER" id="PTHR12400:SF26">
    <property type="entry name" value="KINASE"/>
    <property type="match status" value="1"/>
</dbReference>
<proteinExistence type="inferred from homology"/>
<sequence>MEYFDSVTRAYVSKIPLQESLTPRVQFQPFQFQCKQFMALWIKCNLKISNLFFLKQENVSYLLRSLENERGSMERTSNVLSRLSKKSSESNDVQLAWSSTESHPEWFQLSGHPDCFAVAGPGTIWKKCSDSTERDVYEALSKEPTLKNVIPRHLRTVEHDGQTFIELQDLLDGFEDPQVMDIKLGVRTFLESEVQNTTARQDLYKKMVAIDPDAPTEEEKQLQAVTKLRYMQFRENQSSTCSQGFRIEAIKLSGEPPRSNLQRVKSIEDVQNTLKLFLQEKEKARSQLVTILRNIRNKLEQTQYFKTHEVVGSSILIIHDNSKVGAWLIDFGKTRPVPDGLSVNHRTPWTPGNHEEGLLIGLDNLINIIENLKLKEVAVQVYD</sequence>
<dbReference type="AlphaFoldDB" id="A0A9P0AML2"/>
<gene>
    <name evidence="5" type="ORF">BEMITA_LOCUS12341</name>
</gene>
<reference evidence="5" key="1">
    <citation type="submission" date="2021-12" db="EMBL/GenBank/DDBJ databases">
        <authorList>
            <person name="King R."/>
        </authorList>
    </citation>
    <scope>NUCLEOTIDE SEQUENCE</scope>
</reference>
<dbReference type="GO" id="GO:0005634">
    <property type="term" value="C:nucleus"/>
    <property type="evidence" value="ECO:0007669"/>
    <property type="project" value="TreeGrafter"/>
</dbReference>
<dbReference type="KEGG" id="btab:109039288"/>
<dbReference type="PANTHER" id="PTHR12400">
    <property type="entry name" value="INOSITOL POLYPHOSPHATE KINASE"/>
    <property type="match status" value="1"/>
</dbReference>
<keyword evidence="3 4" id="KW-0418">Kinase</keyword>
<dbReference type="GO" id="GO:0032958">
    <property type="term" value="P:inositol phosphate biosynthetic process"/>
    <property type="evidence" value="ECO:0007669"/>
    <property type="project" value="InterPro"/>
</dbReference>
<evidence type="ECO:0000313" key="6">
    <source>
        <dbReference type="Proteomes" id="UP001152759"/>
    </source>
</evidence>
<evidence type="ECO:0000256" key="1">
    <source>
        <dbReference type="ARBA" id="ARBA00007374"/>
    </source>
</evidence>
<evidence type="ECO:0000256" key="3">
    <source>
        <dbReference type="ARBA" id="ARBA00022777"/>
    </source>
</evidence>
<protein>
    <recommendedName>
        <fullName evidence="4">Kinase</fullName>
        <ecNumber evidence="4">2.7.-.-</ecNumber>
    </recommendedName>
</protein>
<dbReference type="Proteomes" id="UP001152759">
    <property type="component" value="Chromosome 8"/>
</dbReference>
<dbReference type="InterPro" id="IPR005522">
    <property type="entry name" value="IPK"/>
</dbReference>
<accession>A0A9P0AML2</accession>
<evidence type="ECO:0000256" key="2">
    <source>
        <dbReference type="ARBA" id="ARBA00022679"/>
    </source>
</evidence>
<dbReference type="EC" id="2.7.-.-" evidence="4"/>
<dbReference type="GO" id="GO:0000828">
    <property type="term" value="F:inositol hexakisphosphate kinase activity"/>
    <property type="evidence" value="ECO:0007669"/>
    <property type="project" value="TreeGrafter"/>
</dbReference>
<evidence type="ECO:0000313" key="5">
    <source>
        <dbReference type="EMBL" id="CAH0393993.1"/>
    </source>
</evidence>
<name>A0A9P0AML2_BEMTA</name>
<dbReference type="GO" id="GO:0046854">
    <property type="term" value="P:phosphatidylinositol phosphate biosynthetic process"/>
    <property type="evidence" value="ECO:0007669"/>
    <property type="project" value="TreeGrafter"/>
</dbReference>
<keyword evidence="2 4" id="KW-0808">Transferase</keyword>
<dbReference type="EMBL" id="OU963869">
    <property type="protein sequence ID" value="CAH0393993.1"/>
    <property type="molecule type" value="Genomic_DNA"/>
</dbReference>
<dbReference type="InterPro" id="IPR038286">
    <property type="entry name" value="IPK_sf"/>
</dbReference>
<dbReference type="GO" id="GO:0005737">
    <property type="term" value="C:cytoplasm"/>
    <property type="evidence" value="ECO:0007669"/>
    <property type="project" value="TreeGrafter"/>
</dbReference>
<evidence type="ECO:0000256" key="4">
    <source>
        <dbReference type="RuleBase" id="RU363090"/>
    </source>
</evidence>
<comment type="similarity">
    <text evidence="1 4">Belongs to the inositol phosphokinase (IPK) family.</text>
</comment>
<organism evidence="5 6">
    <name type="scientific">Bemisia tabaci</name>
    <name type="common">Sweetpotato whitefly</name>
    <name type="synonym">Aleurodes tabaci</name>
    <dbReference type="NCBI Taxonomy" id="7038"/>
    <lineage>
        <taxon>Eukaryota</taxon>
        <taxon>Metazoa</taxon>
        <taxon>Ecdysozoa</taxon>
        <taxon>Arthropoda</taxon>
        <taxon>Hexapoda</taxon>
        <taxon>Insecta</taxon>
        <taxon>Pterygota</taxon>
        <taxon>Neoptera</taxon>
        <taxon>Paraneoptera</taxon>
        <taxon>Hemiptera</taxon>
        <taxon>Sternorrhyncha</taxon>
        <taxon>Aleyrodoidea</taxon>
        <taxon>Aleyrodidae</taxon>
        <taxon>Aleyrodinae</taxon>
        <taxon>Bemisia</taxon>
    </lineage>
</organism>